<dbReference type="InterPro" id="IPR050312">
    <property type="entry name" value="IolE/XylAMocC-like"/>
</dbReference>
<dbReference type="PANTHER" id="PTHR12110">
    <property type="entry name" value="HYDROXYPYRUVATE ISOMERASE"/>
    <property type="match status" value="1"/>
</dbReference>
<evidence type="ECO:0000259" key="2">
    <source>
        <dbReference type="Pfam" id="PF01261"/>
    </source>
</evidence>
<evidence type="ECO:0000313" key="4">
    <source>
        <dbReference type="Proteomes" id="UP001500730"/>
    </source>
</evidence>
<comment type="caution">
    <text evidence="3">The sequence shown here is derived from an EMBL/GenBank/DDBJ whole genome shotgun (WGS) entry which is preliminary data.</text>
</comment>
<reference evidence="3 4" key="1">
    <citation type="journal article" date="2019" name="Int. J. Syst. Evol. Microbiol.">
        <title>The Global Catalogue of Microorganisms (GCM) 10K type strain sequencing project: providing services to taxonomists for standard genome sequencing and annotation.</title>
        <authorList>
            <consortium name="The Broad Institute Genomics Platform"/>
            <consortium name="The Broad Institute Genome Sequencing Center for Infectious Disease"/>
            <person name="Wu L."/>
            <person name="Ma J."/>
        </authorList>
    </citation>
    <scope>NUCLEOTIDE SEQUENCE [LARGE SCALE GENOMIC DNA]</scope>
    <source>
        <strain evidence="3 4">JCM 16259</strain>
    </source>
</reference>
<dbReference type="EMBL" id="BAAARE010000002">
    <property type="protein sequence ID" value="GAA2472270.1"/>
    <property type="molecule type" value="Genomic_DNA"/>
</dbReference>
<name>A0ABN3KXU1_9MICO</name>
<dbReference type="Proteomes" id="UP001500730">
    <property type="component" value="Unassembled WGS sequence"/>
</dbReference>
<keyword evidence="4" id="KW-1185">Reference proteome</keyword>
<dbReference type="SUPFAM" id="SSF51658">
    <property type="entry name" value="Xylose isomerase-like"/>
    <property type="match status" value="1"/>
</dbReference>
<keyword evidence="1" id="KW-0119">Carbohydrate metabolism</keyword>
<dbReference type="InterPro" id="IPR013022">
    <property type="entry name" value="Xyl_isomerase-like_TIM-brl"/>
</dbReference>
<gene>
    <name evidence="3" type="ORF">GCM10009858_06990</name>
</gene>
<evidence type="ECO:0000313" key="3">
    <source>
        <dbReference type="EMBL" id="GAA2472270.1"/>
    </source>
</evidence>
<sequence length="163" mass="18499">MRFAHEVHPSEIAYDYWSTVATLEAIGHREAFGLNWDPSHMVWQDLDPAAFIWDFKDRIYHVDCKDTRKRIGNGRNGRLGSHLPWGDPRRGWDFVSTGHGDVPWEDCFRTLNAIGYDGPISIEWEDAGMDRLVGAPGALEFVRALNFDKPDAAFDAAFSSSKD</sequence>
<protein>
    <recommendedName>
        <fullName evidence="2">Xylose isomerase-like TIM barrel domain-containing protein</fullName>
    </recommendedName>
</protein>
<dbReference type="InterPro" id="IPR036237">
    <property type="entry name" value="Xyl_isomerase-like_sf"/>
</dbReference>
<dbReference type="Pfam" id="PF01261">
    <property type="entry name" value="AP_endonuc_2"/>
    <property type="match status" value="1"/>
</dbReference>
<organism evidence="3 4">
    <name type="scientific">Terrabacter carboxydivorans</name>
    <dbReference type="NCBI Taxonomy" id="619730"/>
    <lineage>
        <taxon>Bacteria</taxon>
        <taxon>Bacillati</taxon>
        <taxon>Actinomycetota</taxon>
        <taxon>Actinomycetes</taxon>
        <taxon>Micrococcales</taxon>
        <taxon>Intrasporangiaceae</taxon>
        <taxon>Terrabacter</taxon>
    </lineage>
</organism>
<dbReference type="Gene3D" id="3.20.20.150">
    <property type="entry name" value="Divalent-metal-dependent TIM barrel enzymes"/>
    <property type="match status" value="1"/>
</dbReference>
<proteinExistence type="predicted"/>
<feature type="domain" description="Xylose isomerase-like TIM barrel" evidence="2">
    <location>
        <begin position="2"/>
        <end position="144"/>
    </location>
</feature>
<accession>A0ABN3KXU1</accession>
<dbReference type="PANTHER" id="PTHR12110:SF21">
    <property type="entry name" value="XYLOSE ISOMERASE-LIKE TIM BARREL DOMAIN-CONTAINING PROTEIN"/>
    <property type="match status" value="1"/>
</dbReference>
<evidence type="ECO:0000256" key="1">
    <source>
        <dbReference type="ARBA" id="ARBA00023277"/>
    </source>
</evidence>